<sequence>MSLGVCFPALGQDLLSVWSAALQRDPAYAAARAGRNADQEKIPQARARLLPYITLDSSGEIEDVRRTHNLQHYETRRVGLWALTLTQPIIDIGKWDQLRQSEYIADSANLALQQAYQDLILRVAQAYFEVLASQDTLETIKAQKQAVETQLHAAERGFQVGATTVTDIYEARSRLDLLNASEIEAHNALQVSEDMLAKIIGERPGKLLGLDPDTSLPPPAPARLDEWTTQSSQASLDVARARLDALIIEKQIDIARSGHYPTLSLYAQTGSASDQGIYGQRNGPRSVDSAVGLQLSIPIFSGGEISSQVREQTSRLQQARYVHEAAKRQAVQSTQQYFSGVTSGLARIQALRAAEESSQASLEANRTGYELGVRVNIDVLNAQQQLFETRRALSRARYDTLMNSLRLKAASGILTDEDIVAINALLEERRGPTTTQR</sequence>
<evidence type="ECO:0000256" key="5">
    <source>
        <dbReference type="ARBA" id="ARBA00022692"/>
    </source>
</evidence>
<organism evidence="8 9">
    <name type="scientific">Pusillimonas noertemannii</name>
    <dbReference type="NCBI Taxonomy" id="305977"/>
    <lineage>
        <taxon>Bacteria</taxon>
        <taxon>Pseudomonadati</taxon>
        <taxon>Pseudomonadota</taxon>
        <taxon>Betaproteobacteria</taxon>
        <taxon>Burkholderiales</taxon>
        <taxon>Alcaligenaceae</taxon>
        <taxon>Pusillimonas</taxon>
    </lineage>
</organism>
<keyword evidence="7" id="KW-0998">Cell outer membrane</keyword>
<dbReference type="InterPro" id="IPR003423">
    <property type="entry name" value="OMP_efflux"/>
</dbReference>
<evidence type="ECO:0000256" key="1">
    <source>
        <dbReference type="ARBA" id="ARBA00004442"/>
    </source>
</evidence>
<dbReference type="GO" id="GO:0015288">
    <property type="term" value="F:porin activity"/>
    <property type="evidence" value="ECO:0007669"/>
    <property type="project" value="TreeGrafter"/>
</dbReference>
<protein>
    <submittedName>
        <fullName evidence="8">Outer membrane protein</fullName>
    </submittedName>
</protein>
<evidence type="ECO:0000313" key="8">
    <source>
        <dbReference type="EMBL" id="PVY62437.1"/>
    </source>
</evidence>
<keyword evidence="4" id="KW-1134">Transmembrane beta strand</keyword>
<comment type="caution">
    <text evidence="8">The sequence shown here is derived from an EMBL/GenBank/DDBJ whole genome shotgun (WGS) entry which is preliminary data.</text>
</comment>
<comment type="similarity">
    <text evidence="2">Belongs to the outer membrane factor (OMF) (TC 1.B.17) family.</text>
</comment>
<dbReference type="SUPFAM" id="SSF56954">
    <property type="entry name" value="Outer membrane efflux proteins (OEP)"/>
    <property type="match status" value="1"/>
</dbReference>
<evidence type="ECO:0000256" key="3">
    <source>
        <dbReference type="ARBA" id="ARBA00022448"/>
    </source>
</evidence>
<keyword evidence="6" id="KW-0472">Membrane</keyword>
<reference evidence="8 9" key="1">
    <citation type="submission" date="2018-04" db="EMBL/GenBank/DDBJ databases">
        <title>Genomic Encyclopedia of Type Strains, Phase IV (KMG-IV): sequencing the most valuable type-strain genomes for metagenomic binning, comparative biology and taxonomic classification.</title>
        <authorList>
            <person name="Goeker M."/>
        </authorList>
    </citation>
    <scope>NUCLEOTIDE SEQUENCE [LARGE SCALE GENOMIC DNA]</scope>
    <source>
        <strain evidence="8 9">DSM 10065</strain>
    </source>
</reference>
<dbReference type="Pfam" id="PF02321">
    <property type="entry name" value="OEP"/>
    <property type="match status" value="2"/>
</dbReference>
<dbReference type="STRING" id="1231391.GCA_000308195_02518"/>
<evidence type="ECO:0000256" key="4">
    <source>
        <dbReference type="ARBA" id="ARBA00022452"/>
    </source>
</evidence>
<dbReference type="InterPro" id="IPR051906">
    <property type="entry name" value="TolC-like"/>
</dbReference>
<evidence type="ECO:0000313" key="9">
    <source>
        <dbReference type="Proteomes" id="UP000246145"/>
    </source>
</evidence>
<dbReference type="Proteomes" id="UP000246145">
    <property type="component" value="Unassembled WGS sequence"/>
</dbReference>
<gene>
    <name evidence="8" type="ORF">C7440_1931</name>
</gene>
<proteinExistence type="inferred from homology"/>
<evidence type="ECO:0000256" key="2">
    <source>
        <dbReference type="ARBA" id="ARBA00007613"/>
    </source>
</evidence>
<dbReference type="GO" id="GO:0015562">
    <property type="term" value="F:efflux transmembrane transporter activity"/>
    <property type="evidence" value="ECO:0007669"/>
    <property type="project" value="InterPro"/>
</dbReference>
<keyword evidence="9" id="KW-1185">Reference proteome</keyword>
<dbReference type="EMBL" id="QEKO01000002">
    <property type="protein sequence ID" value="PVY62437.1"/>
    <property type="molecule type" value="Genomic_DNA"/>
</dbReference>
<evidence type="ECO:0000256" key="7">
    <source>
        <dbReference type="ARBA" id="ARBA00023237"/>
    </source>
</evidence>
<accession>A0A2U1CNA6</accession>
<keyword evidence="3" id="KW-0813">Transport</keyword>
<evidence type="ECO:0000256" key="6">
    <source>
        <dbReference type="ARBA" id="ARBA00023136"/>
    </source>
</evidence>
<name>A0A2U1CNA6_9BURK</name>
<dbReference type="GO" id="GO:1990281">
    <property type="term" value="C:efflux pump complex"/>
    <property type="evidence" value="ECO:0007669"/>
    <property type="project" value="TreeGrafter"/>
</dbReference>
<dbReference type="NCBIfam" id="TIGR01844">
    <property type="entry name" value="type_I_sec_TolC"/>
    <property type="match status" value="1"/>
</dbReference>
<dbReference type="PANTHER" id="PTHR30026:SF20">
    <property type="entry name" value="OUTER MEMBRANE PROTEIN TOLC"/>
    <property type="match status" value="1"/>
</dbReference>
<dbReference type="InterPro" id="IPR010130">
    <property type="entry name" value="T1SS_OMP_TolC"/>
</dbReference>
<dbReference type="PANTHER" id="PTHR30026">
    <property type="entry name" value="OUTER MEMBRANE PROTEIN TOLC"/>
    <property type="match status" value="1"/>
</dbReference>
<dbReference type="Gene3D" id="1.20.1600.10">
    <property type="entry name" value="Outer membrane efflux proteins (OEP)"/>
    <property type="match status" value="1"/>
</dbReference>
<comment type="subcellular location">
    <subcellularLocation>
        <location evidence="1">Cell outer membrane</location>
    </subcellularLocation>
</comment>
<dbReference type="AlphaFoldDB" id="A0A2U1CNA6"/>
<keyword evidence="5" id="KW-0812">Transmembrane</keyword>
<dbReference type="GO" id="GO:0009279">
    <property type="term" value="C:cell outer membrane"/>
    <property type="evidence" value="ECO:0007669"/>
    <property type="project" value="UniProtKB-SubCell"/>
</dbReference>